<accession>A0A0R2C678</accession>
<dbReference type="Pfam" id="PF00144">
    <property type="entry name" value="Beta-lactamase"/>
    <property type="match status" value="1"/>
</dbReference>
<keyword evidence="4" id="KW-1185">Reference proteome</keyword>
<proteinExistence type="predicted"/>
<dbReference type="STRING" id="1133569.FD21_GL000172"/>
<dbReference type="PATRIC" id="fig|1133569.4.peg.178"/>
<dbReference type="Proteomes" id="UP000051576">
    <property type="component" value="Unassembled WGS sequence"/>
</dbReference>
<comment type="caution">
    <text evidence="3">The sequence shown here is derived from an EMBL/GenBank/DDBJ whole genome shotgun (WGS) entry which is preliminary data.</text>
</comment>
<evidence type="ECO:0000259" key="2">
    <source>
        <dbReference type="Pfam" id="PF00144"/>
    </source>
</evidence>
<dbReference type="eggNOG" id="COG1680">
    <property type="taxonomic scope" value="Bacteria"/>
</dbReference>
<dbReference type="EMBL" id="AYYX01000108">
    <property type="protein sequence ID" value="KRM83931.1"/>
    <property type="molecule type" value="Genomic_DNA"/>
</dbReference>
<keyword evidence="1" id="KW-0378">Hydrolase</keyword>
<name>A0A0R2C678_9LACO</name>
<sequence>MSLDSQTVALLRQMVTDQIVPGLSYAILEKNQVVETEVLGASQLVPEKKPLKPNQLYDLASLTKVIGTTTVILKLISTGQLALADSVKKYLPQFYDPRVTIRELLTHTAAITGYIPHRNQLPAKKLMAALYTLHTGDWLGQRVEYSDLGMIFLGEIIEQLFKKPVQQVITAEVLKPLKMDHSTFSPPAADCVPTTYSPQQGLLQGIVHDPKARILKEHCGSAGLFAPLADLVKFAKWLLADRLSPSLFSERLRDQLFSDQTPTHTAGRSLGWDLRYDRTGQACIYHTGYTGTFMLLDRNSQSSLIGLTNRVHPKEHNQDFLTWRDKIIATYLTEK</sequence>
<evidence type="ECO:0000313" key="3">
    <source>
        <dbReference type="EMBL" id="KRM83931.1"/>
    </source>
</evidence>
<evidence type="ECO:0000256" key="1">
    <source>
        <dbReference type="ARBA" id="ARBA00022801"/>
    </source>
</evidence>
<feature type="domain" description="Beta-lactamase-related" evidence="2">
    <location>
        <begin position="10"/>
        <end position="319"/>
    </location>
</feature>
<dbReference type="PANTHER" id="PTHR43283">
    <property type="entry name" value="BETA-LACTAMASE-RELATED"/>
    <property type="match status" value="1"/>
</dbReference>
<gene>
    <name evidence="3" type="ORF">FD21_GL000172</name>
</gene>
<dbReference type="SUPFAM" id="SSF56601">
    <property type="entry name" value="beta-lactamase/transpeptidase-like"/>
    <property type="match status" value="1"/>
</dbReference>
<protein>
    <submittedName>
        <fullName evidence="3">Beta-lactamase family protein</fullName>
    </submittedName>
</protein>
<dbReference type="InterPro" id="IPR012338">
    <property type="entry name" value="Beta-lactam/transpept-like"/>
</dbReference>
<reference evidence="3 4" key="1">
    <citation type="journal article" date="2015" name="Genome Announc.">
        <title>Expanding the biotechnology potential of lactobacilli through comparative genomics of 213 strains and associated genera.</title>
        <authorList>
            <person name="Sun Z."/>
            <person name="Harris H.M."/>
            <person name="McCann A."/>
            <person name="Guo C."/>
            <person name="Argimon S."/>
            <person name="Zhang W."/>
            <person name="Yang X."/>
            <person name="Jeffery I.B."/>
            <person name="Cooney J.C."/>
            <person name="Kagawa T.F."/>
            <person name="Liu W."/>
            <person name="Song Y."/>
            <person name="Salvetti E."/>
            <person name="Wrobel A."/>
            <person name="Rasinkangas P."/>
            <person name="Parkhill J."/>
            <person name="Rea M.C."/>
            <person name="O'Sullivan O."/>
            <person name="Ritari J."/>
            <person name="Douillard F.P."/>
            <person name="Paul Ross R."/>
            <person name="Yang R."/>
            <person name="Briner A.E."/>
            <person name="Felis G.E."/>
            <person name="de Vos W.M."/>
            <person name="Barrangou R."/>
            <person name="Klaenhammer T.R."/>
            <person name="Caufield P.W."/>
            <person name="Cui Y."/>
            <person name="Zhang H."/>
            <person name="O'Toole P.W."/>
        </authorList>
    </citation>
    <scope>NUCLEOTIDE SEQUENCE [LARGE SCALE GENOMIC DNA]</scope>
    <source>
        <strain evidence="3 4">DSM 20605</strain>
    </source>
</reference>
<dbReference type="AlphaFoldDB" id="A0A0R2C678"/>
<dbReference type="InterPro" id="IPR001466">
    <property type="entry name" value="Beta-lactam-related"/>
</dbReference>
<dbReference type="PANTHER" id="PTHR43283:SF11">
    <property type="entry name" value="BETA-LACTAMASE-RELATED DOMAIN-CONTAINING PROTEIN"/>
    <property type="match status" value="1"/>
</dbReference>
<dbReference type="InterPro" id="IPR050789">
    <property type="entry name" value="Diverse_Enzym_Activities"/>
</dbReference>
<dbReference type="Gene3D" id="3.40.710.10">
    <property type="entry name" value="DD-peptidase/beta-lactamase superfamily"/>
    <property type="match status" value="1"/>
</dbReference>
<organism evidence="3 4">
    <name type="scientific">Liquorilactobacillus vini DSM 20605</name>
    <dbReference type="NCBI Taxonomy" id="1133569"/>
    <lineage>
        <taxon>Bacteria</taxon>
        <taxon>Bacillati</taxon>
        <taxon>Bacillota</taxon>
        <taxon>Bacilli</taxon>
        <taxon>Lactobacillales</taxon>
        <taxon>Lactobacillaceae</taxon>
        <taxon>Liquorilactobacillus</taxon>
    </lineage>
</organism>
<evidence type="ECO:0000313" key="4">
    <source>
        <dbReference type="Proteomes" id="UP000051576"/>
    </source>
</evidence>
<dbReference type="GO" id="GO:0016787">
    <property type="term" value="F:hydrolase activity"/>
    <property type="evidence" value="ECO:0007669"/>
    <property type="project" value="UniProtKB-KW"/>
</dbReference>